<reference evidence="21" key="1">
    <citation type="submission" date="2022-08" db="UniProtKB">
        <authorList>
            <consortium name="EnsemblMetazoa"/>
        </authorList>
    </citation>
    <scope>IDENTIFICATION</scope>
    <source>
        <strain evidence="21">Israel</strain>
    </source>
</reference>
<comment type="cofactor">
    <cofactor evidence="1">
        <name>Zn(2+)</name>
        <dbReference type="ChEBI" id="CHEBI:29105"/>
    </cofactor>
</comment>
<dbReference type="GO" id="GO:0006606">
    <property type="term" value="P:protein import into nucleus"/>
    <property type="evidence" value="ECO:0007669"/>
    <property type="project" value="TreeGrafter"/>
</dbReference>
<dbReference type="EMBL" id="AJVK01028440">
    <property type="status" value="NOT_ANNOTATED_CDS"/>
    <property type="molecule type" value="Genomic_DNA"/>
</dbReference>
<sequence>MANRTQETSPSILERVRSRVSGWFSPTGHTERQGNTNGNLRRRRESDSETPEDHNEAPPVKKLKSYIVTQSPVERNFGSSISTPTTSGFGMHRNFLDYSNRPQEPYNFMRSTPIMHHPPQKSQLNEVVAEVDEEDADEEPREEQEEDEAEESIANGNDTASESGASMSSTCNRNLRQSSVINFGSHLQSKKSLFSDKNISMSMSSLNSLSQKRSFNASLYGSTSALSDSRLLNIQSPFYRGRTMFGGASAYSRYAFSNPLRSRQMPSTRPSSSLSNISSSSGNALSTSNRDEVPLSNTAKRILEVMNQLSGPLTDVRKMANSSLSRNLPPLMTQHRQRFTEQDRVIRLQQPKTPYSKSPTTRANTVPPLTELQVPSMSQLLQMKKLQSQTEQLRKCAMDSSSSLNRITEYKLPDAKPESDGSKHVNKMRNKITKTRPEASSSDGMAIPVNLPDVQLPQLKSVPTFDITFAAGEKKNGPTKTPDEKSEESKGSTFKFAAPIVIGESGNCFGSPARGCFKFSEPIDITKSKSTSSPPTFMYTAEMAKKSAQNVKEKPVEAEIQSPGSLGQSLKVGSSVLEALKFSPLKSDKGAKAKEQDVPKVVSSFGSQFRAPANTWECESCLVRNKEGELKCIACGSAKKGGAEVVATVKAAAPPMDSGFKALLAAQSAKWECTGCMLKNDNALTKCACCEQPRPDGALKTTADKPKVSVPVTTVLKDEKFSNLMKQQKALWECSACMSKNDPGKNKCPCCDQPKPGTQAENAPQFSFSAVPSAAKFTFGMPTVAAEKSEATSSTVATTASFVFGAQATITTKESEKTAKEPLKSGFVFGNVATTKTSSDTVTSEPPKFVFGAPKAATTTAESAKFVFGTIAASTATSTASSATVSSTSGFKFGVPTATSSAESSVTPKAPPTFTFGTGSVSISKAQEPPATTIAPTVTSVTSTTTTQSPGTLKASIVFGTPATTTASSSTNLFGGPTTTTTSSPFGSTAETPSQAVFKSPIVPIAPATKAEEPKKPTIEFGSATKTQTFTFGAVASTTAAIAPAAFAQPVVTTSAPTARPAVFTFGASPAAAPEPAKPQQPTFIFGGASAAKPEEKPQPAATPAASSGFQGFGGFGGQSQSPLQSQSQPAFGSVGFGAAPAAATPSPFGSGMSQLNSVATPAFGSSPGFGSSPSTNLFGSMAPNPANAPSVFSASPSTAQNPATGNLFGSVANKPTGSPFGQTRGFDVSDGIEPSSKKPQPSFDFGTPKADSTNNSSQPFSFNATPSTFNFEAGNTE</sequence>
<evidence type="ECO:0000256" key="12">
    <source>
        <dbReference type="ARBA" id="ARBA00023132"/>
    </source>
</evidence>
<evidence type="ECO:0000256" key="2">
    <source>
        <dbReference type="ARBA" id="ARBA00004126"/>
    </source>
</evidence>
<evidence type="ECO:0000256" key="4">
    <source>
        <dbReference type="ARBA" id="ARBA00022448"/>
    </source>
</evidence>
<dbReference type="GO" id="GO:0003677">
    <property type="term" value="F:DNA binding"/>
    <property type="evidence" value="ECO:0007669"/>
    <property type="project" value="UniProtKB-KW"/>
</dbReference>
<dbReference type="PANTHER" id="PTHR23193:SF23">
    <property type="entry name" value="NUCLEAR PORE COMPLEX PROTEIN NUP153"/>
    <property type="match status" value="1"/>
</dbReference>
<feature type="compositionally biased region" description="Low complexity" evidence="19">
    <location>
        <begin position="1165"/>
        <end position="1175"/>
    </location>
</feature>
<dbReference type="SUPFAM" id="SSF90209">
    <property type="entry name" value="Ran binding protein zinc finger-like"/>
    <property type="match status" value="2"/>
</dbReference>
<keyword evidence="13" id="KW-0472">Membrane</keyword>
<feature type="region of interest" description="Disordered" evidence="19">
    <location>
        <begin position="472"/>
        <end position="491"/>
    </location>
</feature>
<feature type="region of interest" description="Disordered" evidence="19">
    <location>
        <begin position="1"/>
        <end position="65"/>
    </location>
</feature>
<evidence type="ECO:0000256" key="13">
    <source>
        <dbReference type="ARBA" id="ARBA00023136"/>
    </source>
</evidence>
<evidence type="ECO:0000256" key="17">
    <source>
        <dbReference type="ARBA" id="ARBA00078197"/>
    </source>
</evidence>
<keyword evidence="7" id="KW-0509">mRNA transport</keyword>
<protein>
    <recommendedName>
        <fullName evidence="16">Nuclear pore complex protein Nup153</fullName>
    </recommendedName>
    <alternativeName>
        <fullName evidence="18">153 kDa nucleoporin</fullName>
    </alternativeName>
    <alternativeName>
        <fullName evidence="17">Nucleoporin Nup153</fullName>
    </alternativeName>
</protein>
<keyword evidence="12" id="KW-0906">Nuclear pore complex</keyword>
<dbReference type="VEuPathDB" id="VectorBase:PPAPM1_008253"/>
<evidence type="ECO:0000256" key="14">
    <source>
        <dbReference type="ARBA" id="ARBA00023242"/>
    </source>
</evidence>
<name>A0A1B0D9S4_PHLPP</name>
<evidence type="ECO:0000313" key="22">
    <source>
        <dbReference type="Proteomes" id="UP000092462"/>
    </source>
</evidence>
<feature type="compositionally biased region" description="Basic and acidic residues" evidence="19">
    <location>
        <begin position="472"/>
        <end position="490"/>
    </location>
</feature>
<comment type="similarity">
    <text evidence="15">Belongs to the NUP153 family.</text>
</comment>
<evidence type="ECO:0000256" key="15">
    <source>
        <dbReference type="ARBA" id="ARBA00060842"/>
    </source>
</evidence>
<dbReference type="InterPro" id="IPR036443">
    <property type="entry name" value="Znf_RanBP2_sf"/>
</dbReference>
<keyword evidence="22" id="KW-1185">Reference proteome</keyword>
<keyword evidence="6" id="KW-0863">Zinc-finger</keyword>
<feature type="region of interest" description="Disordered" evidence="19">
    <location>
        <begin position="1165"/>
        <end position="1278"/>
    </location>
</feature>
<evidence type="ECO:0000256" key="5">
    <source>
        <dbReference type="ARBA" id="ARBA00022723"/>
    </source>
</evidence>
<keyword evidence="10" id="KW-0811">Translocation</keyword>
<dbReference type="InterPro" id="IPR026054">
    <property type="entry name" value="Nucleoporin"/>
</dbReference>
<evidence type="ECO:0000256" key="18">
    <source>
        <dbReference type="ARBA" id="ARBA00079437"/>
    </source>
</evidence>
<dbReference type="GO" id="GO:0008139">
    <property type="term" value="F:nuclear localization sequence binding"/>
    <property type="evidence" value="ECO:0007669"/>
    <property type="project" value="TreeGrafter"/>
</dbReference>
<dbReference type="PANTHER" id="PTHR23193">
    <property type="entry name" value="NUCLEAR PORE COMPLEX PROTEIN NUP"/>
    <property type="match status" value="1"/>
</dbReference>
<dbReference type="GO" id="GO:0051028">
    <property type="term" value="P:mRNA transport"/>
    <property type="evidence" value="ECO:0007669"/>
    <property type="project" value="UniProtKB-KW"/>
</dbReference>
<dbReference type="AlphaFoldDB" id="A0A1B0D9S4"/>
<keyword evidence="9" id="KW-0653">Protein transport</keyword>
<organism evidence="21 22">
    <name type="scientific">Phlebotomus papatasi</name>
    <name type="common">Sandfly</name>
    <dbReference type="NCBI Taxonomy" id="29031"/>
    <lineage>
        <taxon>Eukaryota</taxon>
        <taxon>Metazoa</taxon>
        <taxon>Ecdysozoa</taxon>
        <taxon>Arthropoda</taxon>
        <taxon>Hexapoda</taxon>
        <taxon>Insecta</taxon>
        <taxon>Pterygota</taxon>
        <taxon>Neoptera</taxon>
        <taxon>Endopterygota</taxon>
        <taxon>Diptera</taxon>
        <taxon>Nematocera</taxon>
        <taxon>Psychodoidea</taxon>
        <taxon>Psychodidae</taxon>
        <taxon>Phlebotomus</taxon>
        <taxon>Phlebotomus</taxon>
    </lineage>
</organism>
<evidence type="ECO:0000256" key="9">
    <source>
        <dbReference type="ARBA" id="ARBA00022927"/>
    </source>
</evidence>
<dbReference type="VEuPathDB" id="VectorBase:PPAI004386"/>
<dbReference type="InterPro" id="IPR001876">
    <property type="entry name" value="Znf_RanBP2"/>
</dbReference>
<feature type="region of interest" description="Disordered" evidence="19">
    <location>
        <begin position="261"/>
        <end position="293"/>
    </location>
</feature>
<feature type="compositionally biased region" description="Polar residues" evidence="19">
    <location>
        <begin position="1251"/>
        <end position="1278"/>
    </location>
</feature>
<dbReference type="Pfam" id="PF00641">
    <property type="entry name" value="Zn_ribbon_RanBP"/>
    <property type="match status" value="1"/>
</dbReference>
<evidence type="ECO:0000256" key="19">
    <source>
        <dbReference type="SAM" id="MobiDB-lite"/>
    </source>
</evidence>
<evidence type="ECO:0000256" key="10">
    <source>
        <dbReference type="ARBA" id="ARBA00023010"/>
    </source>
</evidence>
<keyword evidence="11" id="KW-0238">DNA-binding</keyword>
<evidence type="ECO:0000256" key="3">
    <source>
        <dbReference type="ARBA" id="ARBA00004567"/>
    </source>
</evidence>
<dbReference type="PROSITE" id="PS01358">
    <property type="entry name" value="ZF_RANBP2_1"/>
    <property type="match status" value="3"/>
</dbReference>
<evidence type="ECO:0000313" key="21">
    <source>
        <dbReference type="EnsemblMetazoa" id="PPAI004386-PA"/>
    </source>
</evidence>
<feature type="domain" description="RanBP2-type" evidence="20">
    <location>
        <begin position="728"/>
        <end position="757"/>
    </location>
</feature>
<dbReference type="GO" id="GO:0006405">
    <property type="term" value="P:RNA export from nucleus"/>
    <property type="evidence" value="ECO:0007669"/>
    <property type="project" value="TreeGrafter"/>
</dbReference>
<feature type="compositionally biased region" description="Polar residues" evidence="19">
    <location>
        <begin position="154"/>
        <end position="171"/>
    </location>
</feature>
<feature type="region of interest" description="Disordered" evidence="19">
    <location>
        <begin position="115"/>
        <end position="171"/>
    </location>
</feature>
<proteinExistence type="inferred from homology"/>
<feature type="region of interest" description="Disordered" evidence="19">
    <location>
        <begin position="968"/>
        <end position="993"/>
    </location>
</feature>
<feature type="compositionally biased region" description="Acidic residues" evidence="19">
    <location>
        <begin position="129"/>
        <end position="151"/>
    </location>
</feature>
<keyword evidence="14" id="KW-0539">Nucleus</keyword>
<dbReference type="Proteomes" id="UP000092462">
    <property type="component" value="Unassembled WGS sequence"/>
</dbReference>
<evidence type="ECO:0000256" key="11">
    <source>
        <dbReference type="ARBA" id="ARBA00023125"/>
    </source>
</evidence>
<evidence type="ECO:0000259" key="20">
    <source>
        <dbReference type="PROSITE" id="PS50199"/>
    </source>
</evidence>
<dbReference type="GO" id="GO:0005643">
    <property type="term" value="C:nuclear pore"/>
    <property type="evidence" value="ECO:0007669"/>
    <property type="project" value="UniProtKB-SubCell"/>
</dbReference>
<evidence type="ECO:0000256" key="16">
    <source>
        <dbReference type="ARBA" id="ARBA00068609"/>
    </source>
</evidence>
<dbReference type="EnsemblMetazoa" id="PPAI004386-RA">
    <property type="protein sequence ID" value="PPAI004386-PA"/>
    <property type="gene ID" value="PPAI004386"/>
</dbReference>
<evidence type="ECO:0000256" key="8">
    <source>
        <dbReference type="ARBA" id="ARBA00022833"/>
    </source>
</evidence>
<feature type="compositionally biased region" description="Low complexity" evidence="19">
    <location>
        <begin position="266"/>
        <end position="288"/>
    </location>
</feature>
<feature type="compositionally biased region" description="Polar residues" evidence="19">
    <location>
        <begin position="1191"/>
        <end position="1205"/>
    </location>
</feature>
<comment type="subcellular location">
    <subcellularLocation>
        <location evidence="2">Nucleus membrane</location>
    </subcellularLocation>
    <subcellularLocation>
        <location evidence="3">Nucleus</location>
        <location evidence="3">Nuclear pore complex</location>
    </subcellularLocation>
</comment>
<dbReference type="PROSITE" id="PS50199">
    <property type="entry name" value="ZF_RANBP2_2"/>
    <property type="match status" value="3"/>
</dbReference>
<keyword evidence="4" id="KW-0813">Transport</keyword>
<dbReference type="GO" id="GO:0008270">
    <property type="term" value="F:zinc ion binding"/>
    <property type="evidence" value="ECO:0007669"/>
    <property type="project" value="UniProtKB-KW"/>
</dbReference>
<dbReference type="Gene3D" id="4.10.1060.10">
    <property type="entry name" value="Zinc finger, RanBP2-type"/>
    <property type="match status" value="3"/>
</dbReference>
<feature type="compositionally biased region" description="Low complexity" evidence="19">
    <location>
        <begin position="1119"/>
        <end position="1131"/>
    </location>
</feature>
<keyword evidence="8" id="KW-0862">Zinc</keyword>
<evidence type="ECO:0000256" key="6">
    <source>
        <dbReference type="ARBA" id="ARBA00022771"/>
    </source>
</evidence>
<feature type="compositionally biased region" description="Basic and acidic residues" evidence="19">
    <location>
        <begin position="44"/>
        <end position="56"/>
    </location>
</feature>
<dbReference type="GO" id="GO:0031965">
    <property type="term" value="C:nuclear membrane"/>
    <property type="evidence" value="ECO:0007669"/>
    <property type="project" value="UniProtKB-SubCell"/>
</dbReference>
<feature type="compositionally biased region" description="Polar residues" evidence="19">
    <location>
        <begin position="1"/>
        <end position="11"/>
    </location>
</feature>
<feature type="compositionally biased region" description="Low complexity" evidence="19">
    <location>
        <begin position="968"/>
        <end position="989"/>
    </location>
</feature>
<feature type="domain" description="RanBP2-type" evidence="20">
    <location>
        <begin position="667"/>
        <end position="696"/>
    </location>
</feature>
<evidence type="ECO:0000256" key="7">
    <source>
        <dbReference type="ARBA" id="ARBA00022816"/>
    </source>
</evidence>
<evidence type="ECO:0000256" key="1">
    <source>
        <dbReference type="ARBA" id="ARBA00001947"/>
    </source>
</evidence>
<accession>A0A1B0D9S4</accession>
<feature type="compositionally biased region" description="Low complexity" evidence="19">
    <location>
        <begin position="1099"/>
        <end position="1110"/>
    </location>
</feature>
<feature type="domain" description="RanBP2-type" evidence="20">
    <location>
        <begin position="612"/>
        <end position="641"/>
    </location>
</feature>
<dbReference type="SMART" id="SM00547">
    <property type="entry name" value="ZnF_RBZ"/>
    <property type="match status" value="3"/>
</dbReference>
<feature type="region of interest" description="Disordered" evidence="19">
    <location>
        <begin position="1090"/>
        <end position="1132"/>
    </location>
</feature>
<keyword evidence="5" id="KW-0479">Metal-binding</keyword>
<dbReference type="GO" id="GO:0017056">
    <property type="term" value="F:structural constituent of nuclear pore"/>
    <property type="evidence" value="ECO:0007669"/>
    <property type="project" value="TreeGrafter"/>
</dbReference>